<feature type="compositionally biased region" description="Basic and acidic residues" evidence="1">
    <location>
        <begin position="99"/>
        <end position="108"/>
    </location>
</feature>
<sequence length="143" mass="15854">MSPNGAHVPELHLETREPPVETIVQREFSPSYAGPDRRVILLSDFVKAKPGLAISLLRGLALLRDVEQVPSEVMLGFTEVGQAALKVYNKVTKVAAEQERYKNDRDTTSQKAKASDQQARTLRAEVQKLKKELVDMKIAADAT</sequence>
<gene>
    <name evidence="2" type="ORF">RHSIM_Rhsim11G0037400</name>
</gene>
<comment type="caution">
    <text evidence="2">The sequence shown here is derived from an EMBL/GenBank/DDBJ whole genome shotgun (WGS) entry which is preliminary data.</text>
</comment>
<reference evidence="2" key="1">
    <citation type="submission" date="2019-11" db="EMBL/GenBank/DDBJ databases">
        <authorList>
            <person name="Liu Y."/>
            <person name="Hou J."/>
            <person name="Li T.-Q."/>
            <person name="Guan C.-H."/>
            <person name="Wu X."/>
            <person name="Wu H.-Z."/>
            <person name="Ling F."/>
            <person name="Zhang R."/>
            <person name="Shi X.-G."/>
            <person name="Ren J.-P."/>
            <person name="Chen E.-F."/>
            <person name="Sun J.-M."/>
        </authorList>
    </citation>
    <scope>NUCLEOTIDE SEQUENCE</scope>
    <source>
        <strain evidence="2">Adult_tree_wgs_1</strain>
        <tissue evidence="2">Leaves</tissue>
    </source>
</reference>
<proteinExistence type="predicted"/>
<dbReference type="Proteomes" id="UP000626092">
    <property type="component" value="Unassembled WGS sequence"/>
</dbReference>
<protein>
    <submittedName>
        <fullName evidence="2">Uncharacterized protein</fullName>
    </submittedName>
</protein>
<organism evidence="2 3">
    <name type="scientific">Rhododendron simsii</name>
    <name type="common">Sims's rhododendron</name>
    <dbReference type="NCBI Taxonomy" id="118357"/>
    <lineage>
        <taxon>Eukaryota</taxon>
        <taxon>Viridiplantae</taxon>
        <taxon>Streptophyta</taxon>
        <taxon>Embryophyta</taxon>
        <taxon>Tracheophyta</taxon>
        <taxon>Spermatophyta</taxon>
        <taxon>Magnoliopsida</taxon>
        <taxon>eudicotyledons</taxon>
        <taxon>Gunneridae</taxon>
        <taxon>Pentapetalae</taxon>
        <taxon>asterids</taxon>
        <taxon>Ericales</taxon>
        <taxon>Ericaceae</taxon>
        <taxon>Ericoideae</taxon>
        <taxon>Rhodoreae</taxon>
        <taxon>Rhododendron</taxon>
    </lineage>
</organism>
<accession>A0A834G939</accession>
<feature type="region of interest" description="Disordered" evidence="1">
    <location>
        <begin position="99"/>
        <end position="120"/>
    </location>
</feature>
<name>A0A834G939_RHOSS</name>
<evidence type="ECO:0000313" key="2">
    <source>
        <dbReference type="EMBL" id="KAF7126388.1"/>
    </source>
</evidence>
<dbReference type="AlphaFoldDB" id="A0A834G939"/>
<evidence type="ECO:0000313" key="3">
    <source>
        <dbReference type="Proteomes" id="UP000626092"/>
    </source>
</evidence>
<evidence type="ECO:0000256" key="1">
    <source>
        <dbReference type="SAM" id="MobiDB-lite"/>
    </source>
</evidence>
<keyword evidence="3" id="KW-1185">Reference proteome</keyword>
<feature type="compositionally biased region" description="Polar residues" evidence="1">
    <location>
        <begin position="109"/>
        <end position="120"/>
    </location>
</feature>
<dbReference type="EMBL" id="WJXA01000011">
    <property type="protein sequence ID" value="KAF7126388.1"/>
    <property type="molecule type" value="Genomic_DNA"/>
</dbReference>